<dbReference type="EMBL" id="JAJSOW010000108">
    <property type="protein sequence ID" value="KAI9154471.1"/>
    <property type="molecule type" value="Genomic_DNA"/>
</dbReference>
<keyword evidence="4" id="KW-1185">Reference proteome</keyword>
<dbReference type="Pfam" id="PF03732">
    <property type="entry name" value="Retrotrans_gag"/>
    <property type="match status" value="1"/>
</dbReference>
<sequence>MKLKLKLDDKFLPIDYKQSLYSKFHHLRQKNEQSVADYTKEFYKYLNRVNSRETDGQLVRRYLSGLKHSIYHECSLHRLNSLEEAFQMALKAEEKLKRMLSKRFSNAISGTSKEGQRSSKVPSQKVTGVSKNQMSTSCGKVQKQGGTTCFRCGLEGHIAYEYPKRGQETCVNLI</sequence>
<dbReference type="AlphaFoldDB" id="A0AAD5NFH1"/>
<name>A0AAD5NFH1_ACENE</name>
<comment type="caution">
    <text evidence="3">The sequence shown here is derived from an EMBL/GenBank/DDBJ whole genome shotgun (WGS) entry which is preliminary data.</text>
</comment>
<dbReference type="PANTHER" id="PTHR35046:SF26">
    <property type="entry name" value="RNA-DIRECTED DNA POLYMERASE"/>
    <property type="match status" value="1"/>
</dbReference>
<protein>
    <recommendedName>
        <fullName evidence="2">Retrotransposon gag domain-containing protein</fullName>
    </recommendedName>
</protein>
<evidence type="ECO:0000259" key="2">
    <source>
        <dbReference type="Pfam" id="PF03732"/>
    </source>
</evidence>
<dbReference type="PANTHER" id="PTHR35046">
    <property type="entry name" value="ZINC KNUCKLE (CCHC-TYPE) FAMILY PROTEIN"/>
    <property type="match status" value="1"/>
</dbReference>
<reference evidence="3" key="1">
    <citation type="journal article" date="2022" name="Plant J.">
        <title>Strategies of tolerance reflected in two North American maple genomes.</title>
        <authorList>
            <person name="McEvoy S.L."/>
            <person name="Sezen U.U."/>
            <person name="Trouern-Trend A."/>
            <person name="McMahon S.M."/>
            <person name="Schaberg P.G."/>
            <person name="Yang J."/>
            <person name="Wegrzyn J.L."/>
            <person name="Swenson N.G."/>
        </authorList>
    </citation>
    <scope>NUCLEOTIDE SEQUENCE</scope>
    <source>
        <strain evidence="3">91603</strain>
    </source>
</reference>
<accession>A0AAD5NFH1</accession>
<gene>
    <name evidence="3" type="ORF">LWI28_026833</name>
</gene>
<feature type="domain" description="Retrotransposon gag" evidence="2">
    <location>
        <begin position="2"/>
        <end position="67"/>
    </location>
</feature>
<reference evidence="3" key="2">
    <citation type="submission" date="2023-02" db="EMBL/GenBank/DDBJ databases">
        <authorList>
            <person name="Swenson N.G."/>
            <person name="Wegrzyn J.L."/>
            <person name="Mcevoy S.L."/>
        </authorList>
    </citation>
    <scope>NUCLEOTIDE SEQUENCE</scope>
    <source>
        <strain evidence="3">91603</strain>
        <tissue evidence="3">Leaf</tissue>
    </source>
</reference>
<evidence type="ECO:0000313" key="4">
    <source>
        <dbReference type="Proteomes" id="UP001064489"/>
    </source>
</evidence>
<feature type="region of interest" description="Disordered" evidence="1">
    <location>
        <begin position="107"/>
        <end position="129"/>
    </location>
</feature>
<evidence type="ECO:0000256" key="1">
    <source>
        <dbReference type="SAM" id="MobiDB-lite"/>
    </source>
</evidence>
<dbReference type="Proteomes" id="UP001064489">
    <property type="component" value="Chromosome 11"/>
</dbReference>
<dbReference type="InterPro" id="IPR005162">
    <property type="entry name" value="Retrotrans_gag_dom"/>
</dbReference>
<organism evidence="3 4">
    <name type="scientific">Acer negundo</name>
    <name type="common">Box elder</name>
    <dbReference type="NCBI Taxonomy" id="4023"/>
    <lineage>
        <taxon>Eukaryota</taxon>
        <taxon>Viridiplantae</taxon>
        <taxon>Streptophyta</taxon>
        <taxon>Embryophyta</taxon>
        <taxon>Tracheophyta</taxon>
        <taxon>Spermatophyta</taxon>
        <taxon>Magnoliopsida</taxon>
        <taxon>eudicotyledons</taxon>
        <taxon>Gunneridae</taxon>
        <taxon>Pentapetalae</taxon>
        <taxon>rosids</taxon>
        <taxon>malvids</taxon>
        <taxon>Sapindales</taxon>
        <taxon>Sapindaceae</taxon>
        <taxon>Hippocastanoideae</taxon>
        <taxon>Acereae</taxon>
        <taxon>Acer</taxon>
    </lineage>
</organism>
<evidence type="ECO:0000313" key="3">
    <source>
        <dbReference type="EMBL" id="KAI9154471.1"/>
    </source>
</evidence>
<proteinExistence type="predicted"/>
<dbReference type="Gene3D" id="4.10.60.10">
    <property type="entry name" value="Zinc finger, CCHC-type"/>
    <property type="match status" value="1"/>
</dbReference>